<sequence length="668" mass="75327">MVLSEIGKIQQALHLDFIQMAEFVKEEKEQKRPSIPATATEATCVEAPPEPKLVEEKPRPMPSGAQSMSVGHVASEKAESTRRSLKHSSTAPTDKDDALQMSMSADLVYAKRGSVGPGTSSENAISAKKHKRVREFWSQTEPEPLESTAVQTDPVKFQTQRGRRSTHPAGEKTPPAPKPKPKPKPQRVFQDAEAMKQKARQARVKPQYNVFDRYYKTGCAQFVAKHWLFEYMTLFVVCLNTVWIAIDTDLNQFSIITNAPIEFQVAENFFCGYFFAELLIRFCAFQFKRHCLQDYWFIFDLFLVVLMVAETWILPLVFHLLGFKEEDLEGTVNTDLLRILRLVRILRLSRMAKLLRAVPELVIIIKGIGFAARSVIVFFMLWTMIIYVFAILLRQLTQSYDVGAKYFSSVSHSMMTLFLSGIVPNQANIINEMGVASWVFWLILVCFVLLASVTIMYMLVGVLVEVMTVISATEKEGMTVSYVASTLRQLMQQLNYSTEVPLSQREFQALLVEEEVDRLLSGMGVDVVALVDTADVIYEDMNKMGKNMTFENLVDTILNLRGKNTATVKDVKEQARVIKSMVQQTLNANGNKVMEEFQVLRTELAALREEALRRDEDEEDADDFNTLGLQVEETEPFPANSRGIAELAEEDVLPGGGDSEALASQTEA</sequence>
<dbReference type="SUPFAM" id="SSF81324">
    <property type="entry name" value="Voltage-gated potassium channels"/>
    <property type="match status" value="1"/>
</dbReference>
<evidence type="ECO:0000256" key="5">
    <source>
        <dbReference type="SAM" id="MobiDB-lite"/>
    </source>
</evidence>
<evidence type="ECO:0000259" key="7">
    <source>
        <dbReference type="Pfam" id="PF00520"/>
    </source>
</evidence>
<evidence type="ECO:0000256" key="4">
    <source>
        <dbReference type="ARBA" id="ARBA00023136"/>
    </source>
</evidence>
<name>A0A812PGV2_SYMPI</name>
<evidence type="ECO:0000256" key="1">
    <source>
        <dbReference type="ARBA" id="ARBA00004141"/>
    </source>
</evidence>
<dbReference type="GO" id="GO:0005248">
    <property type="term" value="F:voltage-gated sodium channel activity"/>
    <property type="evidence" value="ECO:0007669"/>
    <property type="project" value="TreeGrafter"/>
</dbReference>
<feature type="domain" description="Ion transport" evidence="7">
    <location>
        <begin position="227"/>
        <end position="466"/>
    </location>
</feature>
<evidence type="ECO:0000256" key="2">
    <source>
        <dbReference type="ARBA" id="ARBA00022692"/>
    </source>
</evidence>
<dbReference type="Gene3D" id="1.20.120.350">
    <property type="entry name" value="Voltage-gated potassium channels. Chain C"/>
    <property type="match status" value="1"/>
</dbReference>
<reference evidence="8" key="1">
    <citation type="submission" date="2021-02" db="EMBL/GenBank/DDBJ databases">
        <authorList>
            <person name="Dougan E. K."/>
            <person name="Rhodes N."/>
            <person name="Thang M."/>
            <person name="Chan C."/>
        </authorList>
    </citation>
    <scope>NUCLEOTIDE SEQUENCE</scope>
</reference>
<dbReference type="OrthoDB" id="426936at2759"/>
<dbReference type="GO" id="GO:0008332">
    <property type="term" value="F:low voltage-gated calcium channel activity"/>
    <property type="evidence" value="ECO:0007669"/>
    <property type="project" value="TreeGrafter"/>
</dbReference>
<comment type="subcellular location">
    <subcellularLocation>
        <location evidence="1">Membrane</location>
        <topology evidence="1">Multi-pass membrane protein</topology>
    </subcellularLocation>
</comment>
<evidence type="ECO:0000256" key="6">
    <source>
        <dbReference type="SAM" id="Phobius"/>
    </source>
</evidence>
<evidence type="ECO:0000313" key="8">
    <source>
        <dbReference type="EMBL" id="CAE7347601.1"/>
    </source>
</evidence>
<keyword evidence="9" id="KW-1185">Reference proteome</keyword>
<dbReference type="EMBL" id="CAJNIZ010013359">
    <property type="protein sequence ID" value="CAE7347601.1"/>
    <property type="molecule type" value="Genomic_DNA"/>
</dbReference>
<evidence type="ECO:0000313" key="9">
    <source>
        <dbReference type="Proteomes" id="UP000649617"/>
    </source>
</evidence>
<keyword evidence="4 6" id="KW-0472">Membrane</keyword>
<feature type="region of interest" description="Disordered" evidence="5">
    <location>
        <begin position="612"/>
        <end position="668"/>
    </location>
</feature>
<gene>
    <name evidence="8" type="primary">Scn4a</name>
    <name evidence="8" type="ORF">SPIL2461_LOCUS8247</name>
</gene>
<feature type="region of interest" description="Disordered" evidence="5">
    <location>
        <begin position="28"/>
        <end position="99"/>
    </location>
</feature>
<keyword evidence="2 6" id="KW-0812">Transmembrane</keyword>
<feature type="region of interest" description="Disordered" evidence="5">
    <location>
        <begin position="112"/>
        <end position="200"/>
    </location>
</feature>
<feature type="transmembrane region" description="Helical" evidence="6">
    <location>
        <begin position="370"/>
        <end position="392"/>
    </location>
</feature>
<keyword evidence="3 6" id="KW-1133">Transmembrane helix</keyword>
<dbReference type="PANTHER" id="PTHR10037:SF230">
    <property type="entry name" value="CA[2+]-CHANNEL PROTEIN ALPHA[[1]] SUBUNIT T, ISOFORM F"/>
    <property type="match status" value="1"/>
</dbReference>
<dbReference type="InterPro" id="IPR043203">
    <property type="entry name" value="VGCC_Ca_Na"/>
</dbReference>
<feature type="transmembrane region" description="Helical" evidence="6">
    <location>
        <begin position="404"/>
        <end position="423"/>
    </location>
</feature>
<dbReference type="InterPro" id="IPR005821">
    <property type="entry name" value="Ion_trans_dom"/>
</dbReference>
<feature type="transmembrane region" description="Helical" evidence="6">
    <location>
        <begin position="296"/>
        <end position="318"/>
    </location>
</feature>
<dbReference type="GO" id="GO:0001518">
    <property type="term" value="C:voltage-gated sodium channel complex"/>
    <property type="evidence" value="ECO:0007669"/>
    <property type="project" value="TreeGrafter"/>
</dbReference>
<protein>
    <submittedName>
        <fullName evidence="8">Scn4a protein</fullName>
    </submittedName>
</protein>
<proteinExistence type="predicted"/>
<dbReference type="PANTHER" id="PTHR10037">
    <property type="entry name" value="VOLTAGE-GATED CATION CHANNEL CALCIUM AND SODIUM"/>
    <property type="match status" value="1"/>
</dbReference>
<dbReference type="Pfam" id="PF00520">
    <property type="entry name" value="Ion_trans"/>
    <property type="match status" value="1"/>
</dbReference>
<feature type="transmembrane region" description="Helical" evidence="6">
    <location>
        <begin position="228"/>
        <end position="246"/>
    </location>
</feature>
<accession>A0A812PGV2</accession>
<organism evidence="8 9">
    <name type="scientific">Symbiodinium pilosum</name>
    <name type="common">Dinoflagellate</name>
    <dbReference type="NCBI Taxonomy" id="2952"/>
    <lineage>
        <taxon>Eukaryota</taxon>
        <taxon>Sar</taxon>
        <taxon>Alveolata</taxon>
        <taxon>Dinophyceae</taxon>
        <taxon>Suessiales</taxon>
        <taxon>Symbiodiniaceae</taxon>
        <taxon>Symbiodinium</taxon>
    </lineage>
</organism>
<dbReference type="InterPro" id="IPR027359">
    <property type="entry name" value="Volt_channel_dom_sf"/>
</dbReference>
<dbReference type="AlphaFoldDB" id="A0A812PGV2"/>
<dbReference type="Proteomes" id="UP000649617">
    <property type="component" value="Unassembled WGS sequence"/>
</dbReference>
<feature type="transmembrane region" description="Helical" evidence="6">
    <location>
        <begin position="266"/>
        <end position="284"/>
    </location>
</feature>
<evidence type="ECO:0000256" key="3">
    <source>
        <dbReference type="ARBA" id="ARBA00022989"/>
    </source>
</evidence>
<dbReference type="GO" id="GO:0086010">
    <property type="term" value="P:membrane depolarization during action potential"/>
    <property type="evidence" value="ECO:0007669"/>
    <property type="project" value="TreeGrafter"/>
</dbReference>
<comment type="caution">
    <text evidence="8">The sequence shown here is derived from an EMBL/GenBank/DDBJ whole genome shotgun (WGS) entry which is preliminary data.</text>
</comment>
<dbReference type="GO" id="GO:0070509">
    <property type="term" value="P:calcium ion import"/>
    <property type="evidence" value="ECO:0007669"/>
    <property type="project" value="TreeGrafter"/>
</dbReference>
<dbReference type="Gene3D" id="1.10.287.70">
    <property type="match status" value="1"/>
</dbReference>
<feature type="transmembrane region" description="Helical" evidence="6">
    <location>
        <begin position="435"/>
        <end position="460"/>
    </location>
</feature>